<organism evidence="2">
    <name type="scientific">Gordonia rubripertincta</name>
    <name type="common">Rhodococcus corallinus</name>
    <dbReference type="NCBI Taxonomy" id="36822"/>
    <lineage>
        <taxon>Bacteria</taxon>
        <taxon>Bacillati</taxon>
        <taxon>Actinomycetota</taxon>
        <taxon>Actinomycetes</taxon>
        <taxon>Mycobacteriales</taxon>
        <taxon>Gordoniaceae</taxon>
        <taxon>Gordonia</taxon>
    </lineage>
</organism>
<geneLocation type="plasmid" evidence="2">
    <name>p1517_part_2</name>
</geneLocation>
<dbReference type="AlphaFoldDB" id="A0AAW6RGE6"/>
<dbReference type="RefSeq" id="WP_005199732.1">
    <property type="nucleotide sequence ID" value="NZ_CP178557.1"/>
</dbReference>
<sequence length="66" mass="6962">MTENNDAGAGPTNRVAPKRGRVELAGLTLIVRPPGRPAGIRTYTADELDEAQAYADQTGGQVDQLP</sequence>
<reference evidence="2" key="1">
    <citation type="submission" date="2023-04" db="EMBL/GenBank/DDBJ databases">
        <title>Characterization and analysis of the complete genome of Gordonia rubripertincta 112, the degrader of aromatic and aliphatic compounds.</title>
        <authorList>
            <person name="Frantsuzova E."/>
            <person name="Bogun A."/>
            <person name="Delegan Y."/>
        </authorList>
    </citation>
    <scope>NUCLEOTIDE SEQUENCE</scope>
    <source>
        <strain evidence="2">112</strain>
        <plasmid evidence="2">p1517_part_2</plasmid>
    </source>
</reference>
<evidence type="ECO:0000256" key="1">
    <source>
        <dbReference type="SAM" id="MobiDB-lite"/>
    </source>
</evidence>
<proteinExistence type="predicted"/>
<feature type="region of interest" description="Disordered" evidence="1">
    <location>
        <begin position="1"/>
        <end position="20"/>
    </location>
</feature>
<dbReference type="EMBL" id="JARUXG010000017">
    <property type="protein sequence ID" value="MDG6783087.1"/>
    <property type="molecule type" value="Genomic_DNA"/>
</dbReference>
<keyword evidence="2" id="KW-0614">Plasmid</keyword>
<evidence type="ECO:0000313" key="2">
    <source>
        <dbReference type="EMBL" id="MDG6783087.1"/>
    </source>
</evidence>
<comment type="caution">
    <text evidence="2">The sequence shown here is derived from an EMBL/GenBank/DDBJ whole genome shotgun (WGS) entry which is preliminary data.</text>
</comment>
<gene>
    <name evidence="2" type="ORF">QBL07_19905</name>
</gene>
<protein>
    <submittedName>
        <fullName evidence="2">Uncharacterized protein</fullName>
    </submittedName>
</protein>
<accession>A0AAW6RGE6</accession>
<name>A0AAW6RGE6_GORRU</name>